<dbReference type="AlphaFoldDB" id="A0A2N7LGP6"/>
<protein>
    <submittedName>
        <fullName evidence="3">Uncharacterized protein</fullName>
    </submittedName>
</protein>
<accession>A0A2N7LGP6</accession>
<reference evidence="4" key="1">
    <citation type="submission" date="2016-07" db="EMBL/GenBank/DDBJ databases">
        <title>Nontailed viruses are major unrecognized killers of bacteria in the ocean.</title>
        <authorList>
            <person name="Kauffman K."/>
            <person name="Hussain F."/>
            <person name="Yang J."/>
            <person name="Arevalo P."/>
            <person name="Brown J."/>
            <person name="Cutler M."/>
            <person name="Kelly L."/>
            <person name="Polz M.F."/>
        </authorList>
    </citation>
    <scope>NUCLEOTIDE SEQUENCE [LARGE SCALE GENOMIC DNA]</scope>
    <source>
        <strain evidence="4">10N.261.45.A10</strain>
    </source>
</reference>
<keyword evidence="1" id="KW-0694">RNA-binding</keyword>
<dbReference type="Proteomes" id="UP000235387">
    <property type="component" value="Unassembled WGS sequence"/>
</dbReference>
<name>A0A2N7LGP6_9GAMM</name>
<dbReference type="SUPFAM" id="SSF55174">
    <property type="entry name" value="Alpha-L RNA-binding motif"/>
    <property type="match status" value="1"/>
</dbReference>
<organism evidence="3 4">
    <name type="scientific">Enterovibrio norvegicus</name>
    <dbReference type="NCBI Taxonomy" id="188144"/>
    <lineage>
        <taxon>Bacteria</taxon>
        <taxon>Pseudomonadati</taxon>
        <taxon>Pseudomonadota</taxon>
        <taxon>Gammaproteobacteria</taxon>
        <taxon>Vibrionales</taxon>
        <taxon>Vibrionaceae</taxon>
        <taxon>Enterovibrio</taxon>
    </lineage>
</organism>
<dbReference type="Pfam" id="PF13275">
    <property type="entry name" value="S4_2"/>
    <property type="match status" value="1"/>
</dbReference>
<evidence type="ECO:0000313" key="4">
    <source>
        <dbReference type="Proteomes" id="UP000235387"/>
    </source>
</evidence>
<feature type="compositionally biased region" description="Polar residues" evidence="2">
    <location>
        <begin position="120"/>
        <end position="135"/>
    </location>
</feature>
<dbReference type="EMBL" id="MDAL01000002">
    <property type="protein sequence ID" value="PMN94723.1"/>
    <property type="molecule type" value="Genomic_DNA"/>
</dbReference>
<evidence type="ECO:0000256" key="2">
    <source>
        <dbReference type="SAM" id="MobiDB-lite"/>
    </source>
</evidence>
<sequence>MTHEEFEVEAIGIEVSSQPVELYKVLKLANAVSGGGEAKHAIAEGYVIVNGELETRKRCKIYDGDVIAFNEEFYVLLCDSPPAPTEPRLARENKQSHEAAPQPAPAPVAKKQKQPKKNGLSATAANSKGKSQQSEKPVKESDTDTHSRSTSGRRSISF</sequence>
<feature type="region of interest" description="Disordered" evidence="2">
    <location>
        <begin position="84"/>
        <end position="158"/>
    </location>
</feature>
<feature type="compositionally biased region" description="Basic and acidic residues" evidence="2">
    <location>
        <begin position="136"/>
        <end position="147"/>
    </location>
</feature>
<dbReference type="Gene3D" id="3.10.290.10">
    <property type="entry name" value="RNA-binding S4 domain"/>
    <property type="match status" value="1"/>
</dbReference>
<gene>
    <name evidence="3" type="ORF">BCT23_01445</name>
</gene>
<dbReference type="GO" id="GO:0003723">
    <property type="term" value="F:RNA binding"/>
    <property type="evidence" value="ECO:0007669"/>
    <property type="project" value="UniProtKB-KW"/>
</dbReference>
<evidence type="ECO:0000313" key="3">
    <source>
        <dbReference type="EMBL" id="PMN94723.1"/>
    </source>
</evidence>
<feature type="compositionally biased region" description="Polar residues" evidence="2">
    <location>
        <begin position="148"/>
        <end position="158"/>
    </location>
</feature>
<dbReference type="InterPro" id="IPR036986">
    <property type="entry name" value="S4_RNA-bd_sf"/>
</dbReference>
<comment type="caution">
    <text evidence="3">The sequence shown here is derived from an EMBL/GenBank/DDBJ whole genome shotgun (WGS) entry which is preliminary data.</text>
</comment>
<dbReference type="RefSeq" id="WP_102389847.1">
    <property type="nucleotide sequence ID" value="NZ_JBFRLP010000018.1"/>
</dbReference>
<feature type="compositionally biased region" description="Basic and acidic residues" evidence="2">
    <location>
        <begin position="88"/>
        <end position="97"/>
    </location>
</feature>
<dbReference type="PROSITE" id="PS50889">
    <property type="entry name" value="S4"/>
    <property type="match status" value="1"/>
</dbReference>
<dbReference type="STRING" id="1190603.A1OO_13855"/>
<proteinExistence type="predicted"/>
<evidence type="ECO:0000256" key="1">
    <source>
        <dbReference type="PROSITE-ProRule" id="PRU00182"/>
    </source>
</evidence>
<dbReference type="CDD" id="cd00165">
    <property type="entry name" value="S4"/>
    <property type="match status" value="1"/>
</dbReference>